<dbReference type="Pfam" id="PF13895">
    <property type="entry name" value="Ig_2"/>
    <property type="match status" value="2"/>
</dbReference>
<proteinExistence type="predicted"/>
<feature type="domain" description="Ig-like" evidence="3">
    <location>
        <begin position="391"/>
        <end position="471"/>
    </location>
</feature>
<evidence type="ECO:0000256" key="1">
    <source>
        <dbReference type="SAM" id="Phobius"/>
    </source>
</evidence>
<keyword evidence="1" id="KW-1133">Transmembrane helix</keyword>
<dbReference type="CDD" id="cd00096">
    <property type="entry name" value="Ig"/>
    <property type="match status" value="5"/>
</dbReference>
<accession>A0AAQ4QZ78</accession>
<keyword evidence="2" id="KW-0732">Signal</keyword>
<dbReference type="Proteomes" id="UP000007635">
    <property type="component" value="Chromosome IX"/>
</dbReference>
<dbReference type="Ensembl" id="ENSGACT00000086464.1">
    <property type="protein sequence ID" value="ENSGACP00000056635.1"/>
    <property type="gene ID" value="ENSGACG00000023900.1"/>
</dbReference>
<dbReference type="InterPro" id="IPR013106">
    <property type="entry name" value="Ig_V-set"/>
</dbReference>
<dbReference type="AlphaFoldDB" id="A0AAQ4QZ78"/>
<reference evidence="4" key="2">
    <citation type="submission" date="2025-08" db="UniProtKB">
        <authorList>
            <consortium name="Ensembl"/>
        </authorList>
    </citation>
    <scope>IDENTIFICATION</scope>
</reference>
<reference evidence="4" key="3">
    <citation type="submission" date="2025-09" db="UniProtKB">
        <authorList>
            <consortium name="Ensembl"/>
        </authorList>
    </citation>
    <scope>IDENTIFICATION</scope>
</reference>
<dbReference type="SMART" id="SM00409">
    <property type="entry name" value="IG"/>
    <property type="match status" value="7"/>
</dbReference>
<dbReference type="InterPro" id="IPR036179">
    <property type="entry name" value="Ig-like_dom_sf"/>
</dbReference>
<evidence type="ECO:0000256" key="2">
    <source>
        <dbReference type="SAM" id="SignalP"/>
    </source>
</evidence>
<feature type="domain" description="Ig-like" evidence="3">
    <location>
        <begin position="571"/>
        <end position="651"/>
    </location>
</feature>
<evidence type="ECO:0000259" key="3">
    <source>
        <dbReference type="PROSITE" id="PS50835"/>
    </source>
</evidence>
<dbReference type="InterPro" id="IPR013783">
    <property type="entry name" value="Ig-like_fold"/>
</dbReference>
<dbReference type="SMART" id="SM00408">
    <property type="entry name" value="IGc2"/>
    <property type="match status" value="6"/>
</dbReference>
<keyword evidence="5" id="KW-1185">Reference proteome</keyword>
<dbReference type="SMART" id="SM00406">
    <property type="entry name" value="IGv"/>
    <property type="match status" value="5"/>
</dbReference>
<feature type="domain" description="Ig-like" evidence="3">
    <location>
        <begin position="481"/>
        <end position="561"/>
    </location>
</feature>
<dbReference type="Gene3D" id="2.60.40.10">
    <property type="entry name" value="Immunoglobulins"/>
    <property type="match status" value="7"/>
</dbReference>
<reference evidence="4 5" key="1">
    <citation type="journal article" date="2021" name="G3 (Bethesda)">
        <title>Improved contiguity of the threespine stickleback genome using long-read sequencing.</title>
        <authorList>
            <person name="Nath S."/>
            <person name="Shaw D.E."/>
            <person name="White M.A."/>
        </authorList>
    </citation>
    <scope>NUCLEOTIDE SEQUENCE [LARGE SCALE GENOMIC DNA]</scope>
    <source>
        <strain evidence="4 5">Lake Benthic</strain>
    </source>
</reference>
<sequence>MSPSAGGLVVFLLSVQVIQSQDGWGVNYRQTDICAVKGSTVYISCIIKHPSGKYPSDIKDRFWFTKEKDGEPVDLRTDSEYSGRVEYDCYTKGCTLIIKDPRKSDSAEYKFTFMTSKSGEKYTGSPGVTLSVKDSGFQVQVRRSDSTWLELTCPSSCVLSDRAEYDWSKNGEIIKRGSSLRVSSGSTDRYSCYLRGSWDNGSPAVYGPWRPSVSVSPSAEMLEGDSLTLTCSTDANPAANYTWYKEAGTSDPRILSEKPQLIFSSIQSSDSGRYFCTAENQLGRKRSEFISINVKYGPRRPSVSVSPSAEMLEGDSLTLTCSTDANPAANYTWYKEHGTSDPRLVSEKPQLIFSSIQSFDSGRYFCATENRLGRKRSDFILIPVKYGPQRPSVSVSPSAQMVEGDSVNLTCSTDANPAANYTWYKEAGTSDPHLLSEEPQLFFSFIRSSDSGLYSCTVENQLGRKTSEFISIDVKYGPWRPSVSVSPSAEMLEGDSLTLTCSTDANPAANYTWYKEAGTSDPRLLSEKPQLIFSSIQSSDSGRYFCTAENQLGRKRSEFISINVKYGPRRPSVSVSPSAEMLEGDSLTLTCSTDANPAANYTWYKEAGTSDPRLLSEKPQLIFSSIQSSDSGRYFCTAENQLGRKRSEFISINVKYVPQRPSVSASPSAEMLEGDSVTLTCSTDANPAANYTWYKEHEDSPRASGQIFTITDFRAEHSGNYYCEARNEMGRSNSTSFLMTFSGPPWSTAAVASTSAILLVIMILAALLLIRRKRSSRSFFPGKRPDNIAEIPLVQLCSVSFSGNQEDLLLYSNIRPARPPRHKEEVEEVLYNGQL</sequence>
<evidence type="ECO:0000313" key="4">
    <source>
        <dbReference type="Ensembl" id="ENSGACP00000056635.1"/>
    </source>
</evidence>
<keyword evidence="1" id="KW-0812">Transmembrane</keyword>
<feature type="domain" description="Ig-like" evidence="3">
    <location>
        <begin position="126"/>
        <end position="192"/>
    </location>
</feature>
<feature type="chain" id="PRO_5042900124" description="Ig-like domain-containing protein" evidence="2">
    <location>
        <begin position="21"/>
        <end position="835"/>
    </location>
</feature>
<dbReference type="PANTHER" id="PTHR46013:SF4">
    <property type="entry name" value="B-CELL RECEPTOR CD22-RELATED"/>
    <property type="match status" value="1"/>
</dbReference>
<dbReference type="InterPro" id="IPR003598">
    <property type="entry name" value="Ig_sub2"/>
</dbReference>
<feature type="transmembrane region" description="Helical" evidence="1">
    <location>
        <begin position="746"/>
        <end position="770"/>
    </location>
</feature>
<protein>
    <recommendedName>
        <fullName evidence="3">Ig-like domain-containing protein</fullName>
    </recommendedName>
</protein>
<dbReference type="PANTHER" id="PTHR46013">
    <property type="entry name" value="VASCULAR CELL ADHESION MOLECULE 1"/>
    <property type="match status" value="1"/>
</dbReference>
<dbReference type="SUPFAM" id="SSF48726">
    <property type="entry name" value="Immunoglobulin"/>
    <property type="match status" value="7"/>
</dbReference>
<evidence type="ECO:0000313" key="5">
    <source>
        <dbReference type="Proteomes" id="UP000007635"/>
    </source>
</evidence>
<keyword evidence="1" id="KW-0472">Membrane</keyword>
<organism evidence="4 5">
    <name type="scientific">Gasterosteus aculeatus aculeatus</name>
    <name type="common">three-spined stickleback</name>
    <dbReference type="NCBI Taxonomy" id="481459"/>
    <lineage>
        <taxon>Eukaryota</taxon>
        <taxon>Metazoa</taxon>
        <taxon>Chordata</taxon>
        <taxon>Craniata</taxon>
        <taxon>Vertebrata</taxon>
        <taxon>Euteleostomi</taxon>
        <taxon>Actinopterygii</taxon>
        <taxon>Neopterygii</taxon>
        <taxon>Teleostei</taxon>
        <taxon>Neoteleostei</taxon>
        <taxon>Acanthomorphata</taxon>
        <taxon>Eupercaria</taxon>
        <taxon>Perciformes</taxon>
        <taxon>Cottioidei</taxon>
        <taxon>Gasterosteales</taxon>
        <taxon>Gasterosteidae</taxon>
        <taxon>Gasterosteus</taxon>
    </lineage>
</organism>
<dbReference type="InterPro" id="IPR003599">
    <property type="entry name" value="Ig_sub"/>
</dbReference>
<dbReference type="GeneTree" id="ENSGT01010000222294"/>
<name>A0AAQ4QZ78_GASAC</name>
<dbReference type="InterPro" id="IPR007110">
    <property type="entry name" value="Ig-like_dom"/>
</dbReference>
<dbReference type="Pfam" id="PF13927">
    <property type="entry name" value="Ig_3"/>
    <property type="match status" value="4"/>
</dbReference>
<feature type="signal peptide" evidence="2">
    <location>
        <begin position="1"/>
        <end position="20"/>
    </location>
</feature>
<feature type="domain" description="Ig-like" evidence="3">
    <location>
        <begin position="661"/>
        <end position="742"/>
    </location>
</feature>
<dbReference type="PROSITE" id="PS50835">
    <property type="entry name" value="IG_LIKE"/>
    <property type="match status" value="7"/>
</dbReference>
<feature type="domain" description="Ig-like" evidence="3">
    <location>
        <begin position="211"/>
        <end position="291"/>
    </location>
</feature>
<feature type="domain" description="Ig-like" evidence="3">
    <location>
        <begin position="301"/>
        <end position="370"/>
    </location>
</feature>